<dbReference type="eggNOG" id="KOG1674">
    <property type="taxonomic scope" value="Eukaryota"/>
</dbReference>
<sequence>MAHHLTPEDGLKSSNTHQSIIQDQIHQIITPPPSVKQSTISSINSNNCDRSTKAEIANKFVSEASVFILSLWKNPNVSNVDSLFNNNLINQRDYERFTREVMKRSRCSLAALQISMYYLFKLQTKIKNRFISNNKSLFCPKKTFLICLILSFKFNYDSNYTFKSWSKVSGLSIKDLKNLEFEILKELDYNLNCFGDCFTKWESLLSQALAKIEKIIAQKSLIESSSIALSKKRNFNEHEQFGNYKKVRV</sequence>
<keyword evidence="2" id="KW-1185">Reference proteome</keyword>
<dbReference type="GO" id="GO:0000307">
    <property type="term" value="C:cyclin-dependent protein kinase holoenzyme complex"/>
    <property type="evidence" value="ECO:0007669"/>
    <property type="project" value="UniProtKB-ARBA"/>
</dbReference>
<dbReference type="EMBL" id="CAIF01000104">
    <property type="protein sequence ID" value="CCH44055.1"/>
    <property type="molecule type" value="Genomic_DNA"/>
</dbReference>
<dbReference type="Pfam" id="PF08613">
    <property type="entry name" value="Cyclin"/>
    <property type="match status" value="1"/>
</dbReference>
<evidence type="ECO:0000313" key="2">
    <source>
        <dbReference type="Proteomes" id="UP000009328"/>
    </source>
</evidence>
<dbReference type="FunCoup" id="K0KFW9">
    <property type="interactions" value="116"/>
</dbReference>
<organism evidence="1 2">
    <name type="scientific">Wickerhamomyces ciferrii (strain ATCC 14091 / BCRC 22168 / CBS 111 / JCM 3599 / NBRC 0793 / NRRL Y-1031 F-60-10)</name>
    <name type="common">Yeast</name>
    <name type="synonym">Pichia ciferrii</name>
    <dbReference type="NCBI Taxonomy" id="1206466"/>
    <lineage>
        <taxon>Eukaryota</taxon>
        <taxon>Fungi</taxon>
        <taxon>Dikarya</taxon>
        <taxon>Ascomycota</taxon>
        <taxon>Saccharomycotina</taxon>
        <taxon>Saccharomycetes</taxon>
        <taxon>Phaffomycetales</taxon>
        <taxon>Wickerhamomycetaceae</taxon>
        <taxon>Wickerhamomyces</taxon>
    </lineage>
</organism>
<name>K0KFW9_WICCF</name>
<dbReference type="HOGENOM" id="CLU_1116485_0_0_1"/>
<dbReference type="GO" id="GO:0016538">
    <property type="term" value="F:cyclin-dependent protein serine/threonine kinase regulator activity"/>
    <property type="evidence" value="ECO:0007669"/>
    <property type="project" value="TreeGrafter"/>
</dbReference>
<dbReference type="InterPro" id="IPR013922">
    <property type="entry name" value="Cyclin_PHO80-like"/>
</dbReference>
<comment type="caution">
    <text evidence="1">The sequence shown here is derived from an EMBL/GenBank/DDBJ whole genome shotgun (WGS) entry which is preliminary data.</text>
</comment>
<dbReference type="InParanoid" id="K0KFW9"/>
<dbReference type="AlphaFoldDB" id="K0KFW9"/>
<dbReference type="PANTHER" id="PTHR15615">
    <property type="match status" value="1"/>
</dbReference>
<dbReference type="Gene3D" id="1.10.472.10">
    <property type="entry name" value="Cyclin-like"/>
    <property type="match status" value="1"/>
</dbReference>
<reference evidence="1 2" key="1">
    <citation type="journal article" date="2012" name="Eukaryot. Cell">
        <title>Draft genome sequence of Wickerhamomyces ciferrii NRRL Y-1031 F-60-10.</title>
        <authorList>
            <person name="Schneider J."/>
            <person name="Andrea H."/>
            <person name="Blom J."/>
            <person name="Jaenicke S."/>
            <person name="Ruckert C."/>
            <person name="Schorsch C."/>
            <person name="Szczepanowski R."/>
            <person name="Farwick M."/>
            <person name="Goesmann A."/>
            <person name="Puhler A."/>
            <person name="Schaffer S."/>
            <person name="Tauch A."/>
            <person name="Kohler T."/>
            <person name="Brinkrolf K."/>
        </authorList>
    </citation>
    <scope>NUCLEOTIDE SEQUENCE [LARGE SCALE GENOMIC DNA]</scope>
    <source>
        <strain evidence="2">ATCC 14091 / BCRC 22168 / CBS 111 / JCM 3599 / NBRC 0793 / NRRL Y-1031 F-60-10</strain>
    </source>
</reference>
<dbReference type="SUPFAM" id="SSF47954">
    <property type="entry name" value="Cyclin-like"/>
    <property type="match status" value="1"/>
</dbReference>
<dbReference type="STRING" id="1206466.K0KFW9"/>
<dbReference type="PANTHER" id="PTHR15615:SF36">
    <property type="entry name" value="PHO85 CYCLIN-5"/>
    <property type="match status" value="1"/>
</dbReference>
<dbReference type="GO" id="GO:0019901">
    <property type="term" value="F:protein kinase binding"/>
    <property type="evidence" value="ECO:0007669"/>
    <property type="project" value="InterPro"/>
</dbReference>
<accession>K0KFW9</accession>
<evidence type="ECO:0000313" key="1">
    <source>
        <dbReference type="EMBL" id="CCH44055.1"/>
    </source>
</evidence>
<proteinExistence type="predicted"/>
<dbReference type="CDD" id="cd20557">
    <property type="entry name" value="CYCLIN_ScPCL1-like"/>
    <property type="match status" value="1"/>
</dbReference>
<gene>
    <name evidence="1" type="ORF">BN7_3614</name>
</gene>
<protein>
    <submittedName>
        <fullName evidence="1">G1/S-specific cyclin pas1</fullName>
    </submittedName>
</protein>
<dbReference type="GO" id="GO:0005634">
    <property type="term" value="C:nucleus"/>
    <property type="evidence" value="ECO:0007669"/>
    <property type="project" value="TreeGrafter"/>
</dbReference>
<dbReference type="Proteomes" id="UP000009328">
    <property type="component" value="Unassembled WGS sequence"/>
</dbReference>
<dbReference type="InterPro" id="IPR036915">
    <property type="entry name" value="Cyclin-like_sf"/>
</dbReference>